<dbReference type="SUPFAM" id="SSF55856">
    <property type="entry name" value="Cytochrome b5-like heme/steroid binding domain"/>
    <property type="match status" value="1"/>
</dbReference>
<evidence type="ECO:0000256" key="4">
    <source>
        <dbReference type="ARBA" id="ARBA00023004"/>
    </source>
</evidence>
<dbReference type="InterPro" id="IPR050741">
    <property type="entry name" value="Acyl-CoA_dehydrogenase"/>
</dbReference>
<evidence type="ECO:0000259" key="6">
    <source>
        <dbReference type="PROSITE" id="PS50255"/>
    </source>
</evidence>
<dbReference type="Pfam" id="PF00173">
    <property type="entry name" value="Cyt-b5"/>
    <property type="match status" value="1"/>
</dbReference>
<dbReference type="InterPro" id="IPR001199">
    <property type="entry name" value="Cyt_B5-like_heme/steroid-bd"/>
</dbReference>
<keyword evidence="8" id="KW-1185">Reference proteome</keyword>
<organism evidence="7 8">
    <name type="scientific">Sphagnurus paluster</name>
    <dbReference type="NCBI Taxonomy" id="117069"/>
    <lineage>
        <taxon>Eukaryota</taxon>
        <taxon>Fungi</taxon>
        <taxon>Dikarya</taxon>
        <taxon>Basidiomycota</taxon>
        <taxon>Agaricomycotina</taxon>
        <taxon>Agaricomycetes</taxon>
        <taxon>Agaricomycetidae</taxon>
        <taxon>Agaricales</taxon>
        <taxon>Tricholomatineae</taxon>
        <taxon>Lyophyllaceae</taxon>
        <taxon>Sphagnurus</taxon>
    </lineage>
</organism>
<dbReference type="GO" id="GO:0033539">
    <property type="term" value="P:fatty acid beta-oxidation using acyl-CoA dehydrogenase"/>
    <property type="evidence" value="ECO:0007669"/>
    <property type="project" value="TreeGrafter"/>
</dbReference>
<dbReference type="Gene3D" id="3.10.120.10">
    <property type="entry name" value="Cytochrome b5-like heme/steroid binding domain"/>
    <property type="match status" value="1"/>
</dbReference>
<dbReference type="GO" id="GO:0003995">
    <property type="term" value="F:acyl-CoA dehydrogenase activity"/>
    <property type="evidence" value="ECO:0007669"/>
    <property type="project" value="InterPro"/>
</dbReference>
<dbReference type="InterPro" id="IPR018506">
    <property type="entry name" value="Cyt_B5_heme-BS"/>
</dbReference>
<dbReference type="Gene3D" id="2.40.110.10">
    <property type="entry name" value="Butyryl-CoA Dehydrogenase, subunit A, domain 2"/>
    <property type="match status" value="1"/>
</dbReference>
<comment type="caution">
    <text evidence="7">The sequence shown here is derived from an EMBL/GenBank/DDBJ whole genome shotgun (WGS) entry which is preliminary data.</text>
</comment>
<dbReference type="PROSITE" id="PS00072">
    <property type="entry name" value="ACYL_COA_DH_1"/>
    <property type="match status" value="1"/>
</dbReference>
<dbReference type="GO" id="GO:0046872">
    <property type="term" value="F:metal ion binding"/>
    <property type="evidence" value="ECO:0007669"/>
    <property type="project" value="UniProtKB-UniRule"/>
</dbReference>
<dbReference type="EMBL" id="JABCKI010000137">
    <property type="protein sequence ID" value="KAG5652330.1"/>
    <property type="molecule type" value="Genomic_DNA"/>
</dbReference>
<dbReference type="InterPro" id="IPR009100">
    <property type="entry name" value="AcylCoA_DH/oxidase_NM_dom_sf"/>
</dbReference>
<evidence type="ECO:0000313" key="8">
    <source>
        <dbReference type="Proteomes" id="UP000717328"/>
    </source>
</evidence>
<dbReference type="InterPro" id="IPR046373">
    <property type="entry name" value="Acyl-CoA_Oxase/DH_mid-dom_sf"/>
</dbReference>
<dbReference type="PANTHER" id="PTHR48083">
    <property type="entry name" value="MEDIUM-CHAIN SPECIFIC ACYL-COA DEHYDROGENASE, MITOCHONDRIAL-RELATED"/>
    <property type="match status" value="1"/>
</dbReference>
<dbReference type="PROSITE" id="PS50255">
    <property type="entry name" value="CYTOCHROME_B5_2"/>
    <property type="match status" value="1"/>
</dbReference>
<dbReference type="GO" id="GO:0020037">
    <property type="term" value="F:heme binding"/>
    <property type="evidence" value="ECO:0007669"/>
    <property type="project" value="UniProtKB-UniRule"/>
</dbReference>
<proteinExistence type="inferred from homology"/>
<keyword evidence="2 5" id="KW-0479">Metal-binding</keyword>
<evidence type="ECO:0000256" key="2">
    <source>
        <dbReference type="ARBA" id="ARBA00022723"/>
    </source>
</evidence>
<name>A0A9P7GRX8_9AGAR</name>
<sequence>MATQLKTLTRDEVAKHNKADDLWIIIDGKVYDITRFKNLHPGGASVFLDEEIPGQDATEAFYGLHRHEVITKPQYARLQVGVIEGEKSVIHSRVVGELSKVPYAEPNWLSDGYYSAYYTENHRNFQKAIRKFVDEVVAPDAIAREADGKPPSKSVIEAMEKLNIHAMRMGPGKHLKGLKLMDGLVKPEEFDYFHELIITQEFSRCGQRGYGDGKRPSFVKAKFSQQRNGTGMMSGSVIGLPPVLNFGSEEIKAKVVPDVLSGRKLICLAISEAFAGSDVAGLRTSAVKTEDGKHWIINGT</sequence>
<dbReference type="InterPro" id="IPR037069">
    <property type="entry name" value="AcylCoA_DH/ox_N_sf"/>
</dbReference>
<keyword evidence="3" id="KW-0560">Oxidoreductase</keyword>
<dbReference type="SUPFAM" id="SSF56645">
    <property type="entry name" value="Acyl-CoA dehydrogenase NM domain-like"/>
    <property type="match status" value="1"/>
</dbReference>
<evidence type="ECO:0000313" key="7">
    <source>
        <dbReference type="EMBL" id="KAG5652330.1"/>
    </source>
</evidence>
<evidence type="ECO:0000256" key="5">
    <source>
        <dbReference type="RuleBase" id="RU362121"/>
    </source>
</evidence>
<dbReference type="GO" id="GO:0050660">
    <property type="term" value="F:flavin adenine dinucleotide binding"/>
    <property type="evidence" value="ECO:0007669"/>
    <property type="project" value="InterPro"/>
</dbReference>
<dbReference type="InterPro" id="IPR013786">
    <property type="entry name" value="AcylCoA_DH/ox_N"/>
</dbReference>
<gene>
    <name evidence="7" type="ORF">H0H81_005398</name>
</gene>
<dbReference type="Pfam" id="PF02771">
    <property type="entry name" value="Acyl-CoA_dh_N"/>
    <property type="match status" value="1"/>
</dbReference>
<feature type="domain" description="Cytochrome b5 heme-binding" evidence="6">
    <location>
        <begin position="5"/>
        <end position="84"/>
    </location>
</feature>
<protein>
    <recommendedName>
        <fullName evidence="6">Cytochrome b5 heme-binding domain-containing protein</fullName>
    </recommendedName>
</protein>
<dbReference type="PANTHER" id="PTHR48083:SF28">
    <property type="entry name" value="ACYL-COA DEHYDROGENASE FAMILY PROTEIN (AFU_ORTHOLOGUE AFUA_6G10880)-RELATED"/>
    <property type="match status" value="1"/>
</dbReference>
<keyword evidence="4 5" id="KW-0408">Iron</keyword>
<keyword evidence="1 5" id="KW-0349">Heme</keyword>
<dbReference type="SMART" id="SM01117">
    <property type="entry name" value="Cyt-b5"/>
    <property type="match status" value="1"/>
</dbReference>
<dbReference type="AlphaFoldDB" id="A0A9P7GRX8"/>
<dbReference type="Proteomes" id="UP000717328">
    <property type="component" value="Unassembled WGS sequence"/>
</dbReference>
<dbReference type="PROSITE" id="PS00191">
    <property type="entry name" value="CYTOCHROME_B5_1"/>
    <property type="match status" value="1"/>
</dbReference>
<comment type="similarity">
    <text evidence="5">Belongs to the cytochrome b5 family.</text>
</comment>
<evidence type="ECO:0000256" key="3">
    <source>
        <dbReference type="ARBA" id="ARBA00023002"/>
    </source>
</evidence>
<dbReference type="InterPro" id="IPR036400">
    <property type="entry name" value="Cyt_B5-like_heme/steroid_sf"/>
</dbReference>
<dbReference type="Gene3D" id="1.10.540.10">
    <property type="entry name" value="Acyl-CoA dehydrogenase/oxidase, N-terminal domain"/>
    <property type="match status" value="1"/>
</dbReference>
<accession>A0A9P7GRX8</accession>
<reference evidence="7" key="1">
    <citation type="submission" date="2021-02" db="EMBL/GenBank/DDBJ databases">
        <authorList>
            <person name="Nieuwenhuis M."/>
            <person name="Van De Peppel L.J.J."/>
        </authorList>
    </citation>
    <scope>NUCLEOTIDE SEQUENCE</scope>
    <source>
        <strain evidence="7">D49</strain>
    </source>
</reference>
<dbReference type="OrthoDB" id="2856554at2759"/>
<reference evidence="7" key="2">
    <citation type="submission" date="2021-10" db="EMBL/GenBank/DDBJ databases">
        <title>Phylogenomics reveals ancestral predisposition of the termite-cultivated fungus Termitomyces towards a domesticated lifestyle.</title>
        <authorList>
            <person name="Auxier B."/>
            <person name="Grum-Grzhimaylo A."/>
            <person name="Cardenas M.E."/>
            <person name="Lodge J.D."/>
            <person name="Laessoe T."/>
            <person name="Pedersen O."/>
            <person name="Smith M.E."/>
            <person name="Kuyper T.W."/>
            <person name="Franco-Molano E.A."/>
            <person name="Baroni T.J."/>
            <person name="Aanen D.K."/>
        </authorList>
    </citation>
    <scope>NUCLEOTIDE SEQUENCE</scope>
    <source>
        <strain evidence="7">D49</strain>
    </source>
</reference>
<dbReference type="GO" id="GO:0005737">
    <property type="term" value="C:cytoplasm"/>
    <property type="evidence" value="ECO:0007669"/>
    <property type="project" value="TreeGrafter"/>
</dbReference>
<evidence type="ECO:0000256" key="1">
    <source>
        <dbReference type="ARBA" id="ARBA00022617"/>
    </source>
</evidence>
<dbReference type="InterPro" id="IPR006089">
    <property type="entry name" value="Acyl-CoA_DH_CS"/>
</dbReference>